<dbReference type="EMBL" id="UINC01185412">
    <property type="protein sequence ID" value="SVD97097.1"/>
    <property type="molecule type" value="Genomic_DNA"/>
</dbReference>
<dbReference type="Pfam" id="PF01614">
    <property type="entry name" value="IclR_C"/>
    <property type="match status" value="1"/>
</dbReference>
<dbReference type="PROSITE" id="PS51078">
    <property type="entry name" value="ICLR_ED"/>
    <property type="match status" value="1"/>
</dbReference>
<evidence type="ECO:0000259" key="1">
    <source>
        <dbReference type="PROSITE" id="PS51078"/>
    </source>
</evidence>
<reference evidence="2" key="1">
    <citation type="submission" date="2018-05" db="EMBL/GenBank/DDBJ databases">
        <authorList>
            <person name="Lanie J.A."/>
            <person name="Ng W.-L."/>
            <person name="Kazmierczak K.M."/>
            <person name="Andrzejewski T.M."/>
            <person name="Davidsen T.M."/>
            <person name="Wayne K.J."/>
            <person name="Tettelin H."/>
            <person name="Glass J.I."/>
            <person name="Rusch D."/>
            <person name="Podicherti R."/>
            <person name="Tsui H.-C.T."/>
            <person name="Winkler M.E."/>
        </authorList>
    </citation>
    <scope>NUCLEOTIDE SEQUENCE</scope>
</reference>
<accession>A0A382ZNH1</accession>
<feature type="domain" description="IclR-ED" evidence="1">
    <location>
        <begin position="1"/>
        <end position="140"/>
    </location>
</feature>
<protein>
    <recommendedName>
        <fullName evidence="1">IclR-ED domain-containing protein</fullName>
    </recommendedName>
</protein>
<dbReference type="Gene3D" id="3.30.450.40">
    <property type="match status" value="1"/>
</dbReference>
<evidence type="ECO:0000313" key="2">
    <source>
        <dbReference type="EMBL" id="SVD97097.1"/>
    </source>
</evidence>
<proteinExistence type="predicted"/>
<gene>
    <name evidence="2" type="ORF">METZ01_LOCUS449951</name>
</gene>
<dbReference type="InterPro" id="IPR014757">
    <property type="entry name" value="Tscrpt_reg_IclR_C"/>
</dbReference>
<dbReference type="AlphaFoldDB" id="A0A382ZNH1"/>
<dbReference type="SUPFAM" id="SSF55781">
    <property type="entry name" value="GAF domain-like"/>
    <property type="match status" value="1"/>
</dbReference>
<name>A0A382ZNH1_9ZZZZ</name>
<dbReference type="InterPro" id="IPR029016">
    <property type="entry name" value="GAF-like_dom_sf"/>
</dbReference>
<organism evidence="2">
    <name type="scientific">marine metagenome</name>
    <dbReference type="NCBI Taxonomy" id="408172"/>
    <lineage>
        <taxon>unclassified sequences</taxon>
        <taxon>metagenomes</taxon>
        <taxon>ecological metagenomes</taxon>
    </lineage>
</organism>
<sequence length="140" mass="15419">MQFISAIPGTFPISLNIREGQTIPIFATAVGIAQLGTRSDGDVEKLVKRANRLAARSDERVDIRALKQEIESARSDGYVEAYDRVLTDTGAIAMALPRSQLDRTLVVAVGGLSERIKTNRVQIIQKMRKSIWQLGHNEAS</sequence>